<dbReference type="PANTHER" id="PTHR11405">
    <property type="entry name" value="CARBAMOYLTRANSFERASE FAMILY MEMBER"/>
    <property type="match status" value="1"/>
</dbReference>
<evidence type="ECO:0000313" key="6">
    <source>
        <dbReference type="Proteomes" id="UP001217089"/>
    </source>
</evidence>
<evidence type="ECO:0000313" key="5">
    <source>
        <dbReference type="EMBL" id="KAJ8319881.1"/>
    </source>
</evidence>
<proteinExistence type="predicted"/>
<dbReference type="SUPFAM" id="SSF52335">
    <property type="entry name" value="Methylglyoxal synthase-like"/>
    <property type="match status" value="1"/>
</dbReference>
<evidence type="ECO:0000259" key="4">
    <source>
        <dbReference type="Pfam" id="PF02142"/>
    </source>
</evidence>
<name>A0ABQ9FRI4_TEGGR</name>
<dbReference type="EMBL" id="JARBDR010000141">
    <property type="protein sequence ID" value="KAJ8319881.1"/>
    <property type="molecule type" value="Genomic_DNA"/>
</dbReference>
<sequence>MASTGEVACFGENRYEAYLKAQISTGFKIPKKNILISIGSFKYKNELLPTIKALVNLGYTLYASMGTADFYSEHGVQALRRLQGPPPVKTHVDCISSHRAVRLPAFFLLDLTKSDRQTMTLFILQLARQSARCDYGIYVGASKDNSQTLPKIGQKAAALKMYLNETFTTLKMDDITDWMKHFEYWPKNMPICAHAEGTHTAAVILLAELYKRPVHICHVARKAEVYKDI</sequence>
<keyword evidence="6" id="KW-1185">Reference proteome</keyword>
<dbReference type="Gene3D" id="3.30.470.20">
    <property type="entry name" value="ATP-grasp fold, B domain"/>
    <property type="match status" value="1"/>
</dbReference>
<evidence type="ECO:0000256" key="3">
    <source>
        <dbReference type="ARBA" id="ARBA00022840"/>
    </source>
</evidence>
<reference evidence="5 6" key="1">
    <citation type="submission" date="2022-12" db="EMBL/GenBank/DDBJ databases">
        <title>Chromosome-level genome of Tegillarca granosa.</title>
        <authorList>
            <person name="Kim J."/>
        </authorList>
    </citation>
    <scope>NUCLEOTIDE SEQUENCE [LARGE SCALE GENOMIC DNA]</scope>
    <source>
        <strain evidence="5">Teg-2019</strain>
        <tissue evidence="5">Adductor muscle</tissue>
    </source>
</reference>
<dbReference type="Gene3D" id="3.40.50.1380">
    <property type="entry name" value="Methylglyoxal synthase-like domain"/>
    <property type="match status" value="1"/>
</dbReference>
<dbReference type="SUPFAM" id="SSF51556">
    <property type="entry name" value="Metallo-dependent hydrolases"/>
    <property type="match status" value="1"/>
</dbReference>
<feature type="domain" description="MGS-like" evidence="4">
    <location>
        <begin position="46"/>
        <end position="97"/>
    </location>
</feature>
<dbReference type="InterPro" id="IPR011607">
    <property type="entry name" value="MGS-like_dom"/>
</dbReference>
<gene>
    <name evidence="5" type="ORF">KUTeg_001468</name>
</gene>
<dbReference type="PANTHER" id="PTHR11405:SF5">
    <property type="entry name" value="CAD PROTEIN"/>
    <property type="match status" value="1"/>
</dbReference>
<dbReference type="Gene3D" id="3.20.20.140">
    <property type="entry name" value="Metal-dependent hydrolases"/>
    <property type="match status" value="1"/>
</dbReference>
<dbReference type="InterPro" id="IPR032466">
    <property type="entry name" value="Metal_Hydrolase"/>
</dbReference>
<dbReference type="Proteomes" id="UP001217089">
    <property type="component" value="Unassembled WGS sequence"/>
</dbReference>
<dbReference type="InterPro" id="IPR036914">
    <property type="entry name" value="MGS-like_dom_sf"/>
</dbReference>
<evidence type="ECO:0000256" key="2">
    <source>
        <dbReference type="ARBA" id="ARBA00022741"/>
    </source>
</evidence>
<keyword evidence="3" id="KW-0067">ATP-binding</keyword>
<accession>A0ABQ9FRI4</accession>
<protein>
    <recommendedName>
        <fullName evidence="4">MGS-like domain-containing protein</fullName>
    </recommendedName>
</protein>
<evidence type="ECO:0000256" key="1">
    <source>
        <dbReference type="ARBA" id="ARBA00022598"/>
    </source>
</evidence>
<comment type="caution">
    <text evidence="5">The sequence shown here is derived from an EMBL/GenBank/DDBJ whole genome shotgun (WGS) entry which is preliminary data.</text>
</comment>
<keyword evidence="1" id="KW-0436">Ligase</keyword>
<keyword evidence="2" id="KW-0547">Nucleotide-binding</keyword>
<dbReference type="Pfam" id="PF02142">
    <property type="entry name" value="MGS"/>
    <property type="match status" value="1"/>
</dbReference>
<organism evidence="5 6">
    <name type="scientific">Tegillarca granosa</name>
    <name type="common">Malaysian cockle</name>
    <name type="synonym">Anadara granosa</name>
    <dbReference type="NCBI Taxonomy" id="220873"/>
    <lineage>
        <taxon>Eukaryota</taxon>
        <taxon>Metazoa</taxon>
        <taxon>Spiralia</taxon>
        <taxon>Lophotrochozoa</taxon>
        <taxon>Mollusca</taxon>
        <taxon>Bivalvia</taxon>
        <taxon>Autobranchia</taxon>
        <taxon>Pteriomorphia</taxon>
        <taxon>Arcoida</taxon>
        <taxon>Arcoidea</taxon>
        <taxon>Arcidae</taxon>
        <taxon>Tegillarca</taxon>
    </lineage>
</organism>